<reference evidence="1" key="1">
    <citation type="journal article" date="2014" name="Front. Microbiol.">
        <title>High frequency of phylogenetically diverse reductive dehalogenase-homologous genes in deep subseafloor sedimentary metagenomes.</title>
        <authorList>
            <person name="Kawai M."/>
            <person name="Futagami T."/>
            <person name="Toyoda A."/>
            <person name="Takaki Y."/>
            <person name="Nishi S."/>
            <person name="Hori S."/>
            <person name="Arai W."/>
            <person name="Tsubouchi T."/>
            <person name="Morono Y."/>
            <person name="Uchiyama I."/>
            <person name="Ito T."/>
            <person name="Fujiyama A."/>
            <person name="Inagaki F."/>
            <person name="Takami H."/>
        </authorList>
    </citation>
    <scope>NUCLEOTIDE SEQUENCE</scope>
    <source>
        <strain evidence="1">Expedition CK06-06</strain>
    </source>
</reference>
<gene>
    <name evidence="1" type="ORF">S12H4_08000</name>
</gene>
<proteinExistence type="predicted"/>
<name>X1S499_9ZZZZ</name>
<feature type="non-terminal residue" evidence="1">
    <location>
        <position position="1"/>
    </location>
</feature>
<protein>
    <submittedName>
        <fullName evidence="1">Uncharacterized protein</fullName>
    </submittedName>
</protein>
<sequence length="67" mass="7763">YEPVTPADPGYDPLRPNEYYITCQKDPRRCTFYLTFQERGIVENLIAAEQRSPNRREVALAGQTETL</sequence>
<accession>X1S499</accession>
<dbReference type="AlphaFoldDB" id="X1S499"/>
<evidence type="ECO:0000313" key="1">
    <source>
        <dbReference type="EMBL" id="GAI62609.1"/>
    </source>
</evidence>
<comment type="caution">
    <text evidence="1">The sequence shown here is derived from an EMBL/GenBank/DDBJ whole genome shotgun (WGS) entry which is preliminary data.</text>
</comment>
<organism evidence="1">
    <name type="scientific">marine sediment metagenome</name>
    <dbReference type="NCBI Taxonomy" id="412755"/>
    <lineage>
        <taxon>unclassified sequences</taxon>
        <taxon>metagenomes</taxon>
        <taxon>ecological metagenomes</taxon>
    </lineage>
</organism>
<dbReference type="EMBL" id="BARW01003033">
    <property type="protein sequence ID" value="GAI62609.1"/>
    <property type="molecule type" value="Genomic_DNA"/>
</dbReference>